<proteinExistence type="predicted"/>
<name>A0A544QSK1_9EURY</name>
<dbReference type="InterPro" id="IPR041049">
    <property type="entry name" value="DUF5615"/>
</dbReference>
<evidence type="ECO:0000313" key="2">
    <source>
        <dbReference type="EMBL" id="TQQ82426.1"/>
    </source>
</evidence>
<protein>
    <recommendedName>
        <fullName evidence="1">DUF5615 domain-containing protein</fullName>
    </recommendedName>
</protein>
<accession>A0A544QSK1</accession>
<keyword evidence="3" id="KW-1185">Reference proteome</keyword>
<evidence type="ECO:0000313" key="3">
    <source>
        <dbReference type="Proteomes" id="UP000315385"/>
    </source>
</evidence>
<evidence type="ECO:0000259" key="1">
    <source>
        <dbReference type="Pfam" id="PF18480"/>
    </source>
</evidence>
<dbReference type="OrthoDB" id="147476at2157"/>
<organism evidence="2 3">
    <name type="scientific">Halonotius roseus</name>
    <dbReference type="NCBI Taxonomy" id="2511997"/>
    <lineage>
        <taxon>Archaea</taxon>
        <taxon>Methanobacteriati</taxon>
        <taxon>Methanobacteriota</taxon>
        <taxon>Stenosarchaea group</taxon>
        <taxon>Halobacteria</taxon>
        <taxon>Halobacteriales</taxon>
        <taxon>Haloferacaceae</taxon>
        <taxon>Halonotius</taxon>
    </lineage>
</organism>
<comment type="caution">
    <text evidence="2">The sequence shown here is derived from an EMBL/GenBank/DDBJ whole genome shotgun (WGS) entry which is preliminary data.</text>
</comment>
<dbReference type="AlphaFoldDB" id="A0A544QSK1"/>
<sequence length="115" mass="12545">MTYRILVDENTSPRVAASLSDEGRDATHITTALDPGVSDQEIIDYAAAQGYAVLTHDDDFLRPKHTGAVPILYYSDDTLGVDDLVVRVETVIECVPSQADLPPVTFLDSWQPPDA</sequence>
<gene>
    <name evidence="2" type="ORF">EWF95_05770</name>
</gene>
<feature type="domain" description="DUF5615" evidence="1">
    <location>
        <begin position="4"/>
        <end position="62"/>
    </location>
</feature>
<dbReference type="Proteomes" id="UP000315385">
    <property type="component" value="Unassembled WGS sequence"/>
</dbReference>
<dbReference type="EMBL" id="SESI01000001">
    <property type="protein sequence ID" value="TQQ82426.1"/>
    <property type="molecule type" value="Genomic_DNA"/>
</dbReference>
<reference evidence="2 3" key="1">
    <citation type="submission" date="2019-02" db="EMBL/GenBank/DDBJ databases">
        <title>Halonotius sp. a new haloqrchaeon isolated from saline water.</title>
        <authorList>
            <person name="Duran-Viseras A."/>
            <person name="Sanchez-Porro C."/>
            <person name="Ventosa A."/>
        </authorList>
    </citation>
    <scope>NUCLEOTIDE SEQUENCE [LARGE SCALE GENOMIC DNA]</scope>
    <source>
        <strain evidence="2 3">F9-27</strain>
    </source>
</reference>
<dbReference type="Pfam" id="PF18480">
    <property type="entry name" value="DUF5615"/>
    <property type="match status" value="1"/>
</dbReference>
<dbReference type="RefSeq" id="WP_142443073.1">
    <property type="nucleotide sequence ID" value="NZ_SESI01000001.1"/>
</dbReference>